<organism evidence="10 11">
    <name type="scientific">Mugilogobius chulae</name>
    <name type="common">yellowstripe goby</name>
    <dbReference type="NCBI Taxonomy" id="88201"/>
    <lineage>
        <taxon>Eukaryota</taxon>
        <taxon>Metazoa</taxon>
        <taxon>Chordata</taxon>
        <taxon>Craniata</taxon>
        <taxon>Vertebrata</taxon>
        <taxon>Euteleostomi</taxon>
        <taxon>Actinopterygii</taxon>
        <taxon>Neopterygii</taxon>
        <taxon>Teleostei</taxon>
        <taxon>Neoteleostei</taxon>
        <taxon>Acanthomorphata</taxon>
        <taxon>Gobiaria</taxon>
        <taxon>Gobiiformes</taxon>
        <taxon>Gobioidei</taxon>
        <taxon>Gobiidae</taxon>
        <taxon>Gobionellinae</taxon>
        <taxon>Mugilogobius</taxon>
    </lineage>
</organism>
<feature type="region of interest" description="Disordered" evidence="8">
    <location>
        <begin position="111"/>
        <end position="176"/>
    </location>
</feature>
<feature type="compositionally biased region" description="Basic and acidic residues" evidence="8">
    <location>
        <begin position="150"/>
        <end position="162"/>
    </location>
</feature>
<dbReference type="FunFam" id="3.30.160.60:FF:000145">
    <property type="entry name" value="Zinc finger protein 574"/>
    <property type="match status" value="2"/>
</dbReference>
<keyword evidence="11" id="KW-1185">Reference proteome</keyword>
<evidence type="ECO:0000256" key="2">
    <source>
        <dbReference type="ARBA" id="ARBA00022723"/>
    </source>
</evidence>
<sequence>MALGATEHWTTARSCPVSGLYSHSEHRTLQSSVQTQGAGLLQRVLHLEGPEQMKGLGPLQGYLQQVLQQGAGHSGAGSNVAQMVILLVYPPPEPVPPEGRTIVIELDHSYSQSPEYAPDPKESSEESTGSSDSSEDEAAEPPTTKPTPTDSERKKNSKDSQEKNTATTSGANSETNPEAEIKIKAIICPVCNNPYLTMDSFLTHVMKHVADRYRCKVCNKKLRTKGELRWHMMIHTGEKPFSCTYCDKSFRMNKLLLTHLKVHTGPQCDICGKRFRKQLFLDAHLFRHKELEEEKAAKARNEIPAKPKREHKYHCSVCGKSFPRQMRLDEHMAIHTGKPAHECSVCQKRYRTRATLKVHMKRHTGVKPFSCTICTKSFWKKVSLRDHMALHTGKTFECDKCGRKFASKAKLLGHSRYTSATNLTDAPCVSSCSSPWNEQKNI</sequence>
<evidence type="ECO:0000256" key="1">
    <source>
        <dbReference type="ARBA" id="ARBA00004123"/>
    </source>
</evidence>
<dbReference type="Proteomes" id="UP001460270">
    <property type="component" value="Unassembled WGS sequence"/>
</dbReference>
<dbReference type="GO" id="GO:0005634">
    <property type="term" value="C:nucleus"/>
    <property type="evidence" value="ECO:0007669"/>
    <property type="project" value="UniProtKB-SubCell"/>
</dbReference>
<dbReference type="Pfam" id="PF00096">
    <property type="entry name" value="zf-C2H2"/>
    <property type="match status" value="5"/>
</dbReference>
<dbReference type="PANTHER" id="PTHR24409">
    <property type="entry name" value="ZINC FINGER PROTEIN 142"/>
    <property type="match status" value="1"/>
</dbReference>
<dbReference type="FunFam" id="3.30.160.60:FF:000671">
    <property type="entry name" value="Zinc finger protein 26"/>
    <property type="match status" value="1"/>
</dbReference>
<dbReference type="InterPro" id="IPR013087">
    <property type="entry name" value="Znf_C2H2_type"/>
</dbReference>
<feature type="domain" description="C2H2-type" evidence="9">
    <location>
        <begin position="266"/>
        <end position="293"/>
    </location>
</feature>
<evidence type="ECO:0000256" key="5">
    <source>
        <dbReference type="ARBA" id="ARBA00022833"/>
    </source>
</evidence>
<evidence type="ECO:0000259" key="9">
    <source>
        <dbReference type="PROSITE" id="PS50157"/>
    </source>
</evidence>
<feature type="domain" description="C2H2-type" evidence="9">
    <location>
        <begin position="213"/>
        <end position="240"/>
    </location>
</feature>
<dbReference type="FunFam" id="3.30.160.60:FF:000264">
    <property type="entry name" value="Zinc finger protein 236"/>
    <property type="match status" value="1"/>
</dbReference>
<comment type="caution">
    <text evidence="10">The sequence shown here is derived from an EMBL/GenBank/DDBJ whole genome shotgun (WGS) entry which is preliminary data.</text>
</comment>
<keyword evidence="4 7" id="KW-0863">Zinc-finger</keyword>
<dbReference type="EMBL" id="JBBPFD010000003">
    <property type="protein sequence ID" value="KAK7933226.1"/>
    <property type="molecule type" value="Genomic_DNA"/>
</dbReference>
<keyword evidence="3" id="KW-0677">Repeat</keyword>
<evidence type="ECO:0000313" key="10">
    <source>
        <dbReference type="EMBL" id="KAK7933226.1"/>
    </source>
</evidence>
<dbReference type="PANTHER" id="PTHR24409:SF295">
    <property type="entry name" value="AZ2-RELATED"/>
    <property type="match status" value="1"/>
</dbReference>
<dbReference type="SUPFAM" id="SSF57667">
    <property type="entry name" value="beta-beta-alpha zinc fingers"/>
    <property type="match status" value="3"/>
</dbReference>
<keyword evidence="2" id="KW-0479">Metal-binding</keyword>
<feature type="domain" description="C2H2-type" evidence="9">
    <location>
        <begin position="241"/>
        <end position="268"/>
    </location>
</feature>
<reference evidence="11" key="1">
    <citation type="submission" date="2024-04" db="EMBL/GenBank/DDBJ databases">
        <title>Salinicola lusitanus LLJ914,a marine bacterium isolated from the Okinawa Trough.</title>
        <authorList>
            <person name="Li J."/>
        </authorList>
    </citation>
    <scope>NUCLEOTIDE SEQUENCE [LARGE SCALE GENOMIC DNA]</scope>
</reference>
<dbReference type="PROSITE" id="PS50157">
    <property type="entry name" value="ZINC_FINGER_C2H2_2"/>
    <property type="match status" value="7"/>
</dbReference>
<feature type="domain" description="C2H2-type" evidence="9">
    <location>
        <begin position="369"/>
        <end position="396"/>
    </location>
</feature>
<evidence type="ECO:0000256" key="8">
    <source>
        <dbReference type="SAM" id="MobiDB-lite"/>
    </source>
</evidence>
<feature type="compositionally biased region" description="Polar residues" evidence="8">
    <location>
        <begin position="163"/>
        <end position="176"/>
    </location>
</feature>
<dbReference type="GO" id="GO:0000981">
    <property type="term" value="F:DNA-binding transcription factor activity, RNA polymerase II-specific"/>
    <property type="evidence" value="ECO:0007669"/>
    <property type="project" value="TreeGrafter"/>
</dbReference>
<name>A0AAW0PR68_9GOBI</name>
<accession>A0AAW0PR68</accession>
<evidence type="ECO:0000256" key="4">
    <source>
        <dbReference type="ARBA" id="ARBA00022771"/>
    </source>
</evidence>
<gene>
    <name evidence="10" type="ORF">WMY93_004122</name>
</gene>
<dbReference type="PROSITE" id="PS00028">
    <property type="entry name" value="ZINC_FINGER_C2H2_1"/>
    <property type="match status" value="6"/>
</dbReference>
<keyword evidence="5" id="KW-0862">Zinc</keyword>
<feature type="compositionally biased region" description="Low complexity" evidence="8">
    <location>
        <begin position="140"/>
        <end position="149"/>
    </location>
</feature>
<proteinExistence type="predicted"/>
<dbReference type="GO" id="GO:0000977">
    <property type="term" value="F:RNA polymerase II transcription regulatory region sequence-specific DNA binding"/>
    <property type="evidence" value="ECO:0007669"/>
    <property type="project" value="TreeGrafter"/>
</dbReference>
<dbReference type="Gene3D" id="3.30.160.60">
    <property type="entry name" value="Classic Zinc Finger"/>
    <property type="match status" value="5"/>
</dbReference>
<dbReference type="AlphaFoldDB" id="A0AAW0PR68"/>
<feature type="domain" description="C2H2-type" evidence="9">
    <location>
        <begin position="396"/>
        <end position="427"/>
    </location>
</feature>
<evidence type="ECO:0000256" key="6">
    <source>
        <dbReference type="ARBA" id="ARBA00023242"/>
    </source>
</evidence>
<keyword evidence="6" id="KW-0539">Nucleus</keyword>
<dbReference type="FunFam" id="3.30.160.60:FF:000072">
    <property type="entry name" value="zinc finger protein 143 isoform X1"/>
    <property type="match status" value="1"/>
</dbReference>
<dbReference type="SMART" id="SM00355">
    <property type="entry name" value="ZnF_C2H2"/>
    <property type="match status" value="8"/>
</dbReference>
<protein>
    <recommendedName>
        <fullName evidence="9">C2H2-type domain-containing protein</fullName>
    </recommendedName>
</protein>
<comment type="subcellular location">
    <subcellularLocation>
        <location evidence="1">Nucleus</location>
    </subcellularLocation>
</comment>
<evidence type="ECO:0000313" key="11">
    <source>
        <dbReference type="Proteomes" id="UP001460270"/>
    </source>
</evidence>
<dbReference type="InterPro" id="IPR036236">
    <property type="entry name" value="Znf_C2H2_sf"/>
</dbReference>
<feature type="domain" description="C2H2-type" evidence="9">
    <location>
        <begin position="341"/>
        <end position="368"/>
    </location>
</feature>
<evidence type="ECO:0000256" key="7">
    <source>
        <dbReference type="PROSITE-ProRule" id="PRU00042"/>
    </source>
</evidence>
<dbReference type="GO" id="GO:0008270">
    <property type="term" value="F:zinc ion binding"/>
    <property type="evidence" value="ECO:0007669"/>
    <property type="project" value="UniProtKB-KW"/>
</dbReference>
<evidence type="ECO:0000256" key="3">
    <source>
        <dbReference type="ARBA" id="ARBA00022737"/>
    </source>
</evidence>
<feature type="domain" description="C2H2-type" evidence="9">
    <location>
        <begin position="313"/>
        <end position="340"/>
    </location>
</feature>